<accession>A0A2R6WJH4</accession>
<dbReference type="EMBL" id="KZ772756">
    <property type="protein sequence ID" value="PTQ33994.1"/>
    <property type="molecule type" value="Genomic_DNA"/>
</dbReference>
<dbReference type="EMBL" id="KZ772756">
    <property type="protein sequence ID" value="PTQ33997.1"/>
    <property type="molecule type" value="Genomic_DNA"/>
</dbReference>
<dbReference type="PANTHER" id="PTHR36008">
    <property type="entry name" value="OS09G0478400 PROTEIN"/>
    <property type="match status" value="1"/>
</dbReference>
<gene>
    <name evidence="2" type="ORF">MARPO_0084s0063</name>
</gene>
<dbReference type="Gramene" id="Mp5g18160.1">
    <property type="protein sequence ID" value="Mp5g18160.1.cds"/>
    <property type="gene ID" value="Mp5g18160"/>
</dbReference>
<dbReference type="EMBL" id="KZ772756">
    <property type="protein sequence ID" value="PTQ33989.1"/>
    <property type="molecule type" value="Genomic_DNA"/>
</dbReference>
<dbReference type="EMBL" id="KZ772756">
    <property type="protein sequence ID" value="PTQ33990.1"/>
    <property type="molecule type" value="Genomic_DNA"/>
</dbReference>
<dbReference type="EMBL" id="KZ772756">
    <property type="protein sequence ID" value="PTQ33999.1"/>
    <property type="molecule type" value="Genomic_DNA"/>
</dbReference>
<feature type="region of interest" description="Disordered" evidence="1">
    <location>
        <begin position="1"/>
        <end position="40"/>
    </location>
</feature>
<reference evidence="3" key="1">
    <citation type="journal article" date="2017" name="Cell">
        <title>Insights into land plant evolution garnered from the Marchantia polymorpha genome.</title>
        <authorList>
            <person name="Bowman J.L."/>
            <person name="Kohchi T."/>
            <person name="Yamato K.T."/>
            <person name="Jenkins J."/>
            <person name="Shu S."/>
            <person name="Ishizaki K."/>
            <person name="Yamaoka S."/>
            <person name="Nishihama R."/>
            <person name="Nakamura Y."/>
            <person name="Berger F."/>
            <person name="Adam C."/>
            <person name="Aki S.S."/>
            <person name="Althoff F."/>
            <person name="Araki T."/>
            <person name="Arteaga-Vazquez M.A."/>
            <person name="Balasubrmanian S."/>
            <person name="Barry K."/>
            <person name="Bauer D."/>
            <person name="Boehm C.R."/>
            <person name="Briginshaw L."/>
            <person name="Caballero-Perez J."/>
            <person name="Catarino B."/>
            <person name="Chen F."/>
            <person name="Chiyoda S."/>
            <person name="Chovatia M."/>
            <person name="Davies K.M."/>
            <person name="Delmans M."/>
            <person name="Demura T."/>
            <person name="Dierschke T."/>
            <person name="Dolan L."/>
            <person name="Dorantes-Acosta A.E."/>
            <person name="Eklund D.M."/>
            <person name="Florent S.N."/>
            <person name="Flores-Sandoval E."/>
            <person name="Fujiyama A."/>
            <person name="Fukuzawa H."/>
            <person name="Galik B."/>
            <person name="Grimanelli D."/>
            <person name="Grimwood J."/>
            <person name="Grossniklaus U."/>
            <person name="Hamada T."/>
            <person name="Haseloff J."/>
            <person name="Hetherington A.J."/>
            <person name="Higo A."/>
            <person name="Hirakawa Y."/>
            <person name="Hundley H.N."/>
            <person name="Ikeda Y."/>
            <person name="Inoue K."/>
            <person name="Inoue S.I."/>
            <person name="Ishida S."/>
            <person name="Jia Q."/>
            <person name="Kakita M."/>
            <person name="Kanazawa T."/>
            <person name="Kawai Y."/>
            <person name="Kawashima T."/>
            <person name="Kennedy M."/>
            <person name="Kinose K."/>
            <person name="Kinoshita T."/>
            <person name="Kohara Y."/>
            <person name="Koide E."/>
            <person name="Komatsu K."/>
            <person name="Kopischke S."/>
            <person name="Kubo M."/>
            <person name="Kyozuka J."/>
            <person name="Lagercrantz U."/>
            <person name="Lin S.S."/>
            <person name="Lindquist E."/>
            <person name="Lipzen A.M."/>
            <person name="Lu C.W."/>
            <person name="De Luna E."/>
            <person name="Martienssen R.A."/>
            <person name="Minamino N."/>
            <person name="Mizutani M."/>
            <person name="Mizutani M."/>
            <person name="Mochizuki N."/>
            <person name="Monte I."/>
            <person name="Mosher R."/>
            <person name="Nagasaki H."/>
            <person name="Nakagami H."/>
            <person name="Naramoto S."/>
            <person name="Nishitani K."/>
            <person name="Ohtani M."/>
            <person name="Okamoto T."/>
            <person name="Okumura M."/>
            <person name="Phillips J."/>
            <person name="Pollak B."/>
            <person name="Reinders A."/>
            <person name="Rovekamp M."/>
            <person name="Sano R."/>
            <person name="Sawa S."/>
            <person name="Schmid M.W."/>
            <person name="Shirakawa M."/>
            <person name="Solano R."/>
            <person name="Spunde A."/>
            <person name="Suetsugu N."/>
            <person name="Sugano S."/>
            <person name="Sugiyama A."/>
            <person name="Sun R."/>
            <person name="Suzuki Y."/>
            <person name="Takenaka M."/>
            <person name="Takezawa D."/>
            <person name="Tomogane H."/>
            <person name="Tsuzuki M."/>
            <person name="Ueda T."/>
            <person name="Umeda M."/>
            <person name="Ward J.M."/>
            <person name="Watanabe Y."/>
            <person name="Yazaki K."/>
            <person name="Yokoyama R."/>
            <person name="Yoshitake Y."/>
            <person name="Yotsui I."/>
            <person name="Zachgo S."/>
            <person name="Schmutz J."/>
        </authorList>
    </citation>
    <scope>NUCLEOTIDE SEQUENCE [LARGE SCALE GENOMIC DNA]</scope>
    <source>
        <strain evidence="3">Tak-1</strain>
    </source>
</reference>
<dbReference type="PANTHER" id="PTHR36008:SF1">
    <property type="entry name" value="OS09G0478400 PROTEIN"/>
    <property type="match status" value="1"/>
</dbReference>
<dbReference type="Proteomes" id="UP000244005">
    <property type="component" value="Unassembled WGS sequence"/>
</dbReference>
<organism evidence="2 3">
    <name type="scientific">Marchantia polymorpha</name>
    <name type="common">Common liverwort</name>
    <name type="synonym">Marchantia aquatica</name>
    <dbReference type="NCBI Taxonomy" id="3197"/>
    <lineage>
        <taxon>Eukaryota</taxon>
        <taxon>Viridiplantae</taxon>
        <taxon>Streptophyta</taxon>
        <taxon>Embryophyta</taxon>
        <taxon>Marchantiophyta</taxon>
        <taxon>Marchantiopsida</taxon>
        <taxon>Marchantiidae</taxon>
        <taxon>Marchantiales</taxon>
        <taxon>Marchantiaceae</taxon>
        <taxon>Marchantia</taxon>
    </lineage>
</organism>
<dbReference type="OMA" id="RMIEPCP"/>
<name>A0A2R6WJH4_MARPO</name>
<dbReference type="EMBL" id="KZ772756">
    <property type="protein sequence ID" value="PTQ33986.1"/>
    <property type="molecule type" value="Genomic_DNA"/>
</dbReference>
<keyword evidence="3" id="KW-1185">Reference proteome</keyword>
<dbReference type="AlphaFoldDB" id="A0A2R6WJH4"/>
<dbReference type="EMBL" id="KZ772756">
    <property type="protein sequence ID" value="PTQ33995.1"/>
    <property type="molecule type" value="Genomic_DNA"/>
</dbReference>
<proteinExistence type="predicted"/>
<evidence type="ECO:0000313" key="3">
    <source>
        <dbReference type="Proteomes" id="UP000244005"/>
    </source>
</evidence>
<dbReference type="EMBL" id="KZ772756">
    <property type="protein sequence ID" value="PTQ33992.1"/>
    <property type="molecule type" value="Genomic_DNA"/>
</dbReference>
<reference evidence="2" key="2">
    <citation type="submission" date="2017-12" db="EMBL/GenBank/DDBJ databases">
        <title>WGS assembly of Marchantia polymorpha.</title>
        <authorList>
            <person name="Bowman J.L."/>
            <person name="Kohchi T."/>
            <person name="Yamato K.T."/>
            <person name="Jenkins J."/>
            <person name="Shu S."/>
            <person name="Ishizaki K."/>
            <person name="Yamaoka S."/>
            <person name="Nishihama R."/>
            <person name="Nakamura Y."/>
            <person name="Berger F."/>
            <person name="Adam C."/>
            <person name="Aki S.S."/>
            <person name="Althoff F."/>
            <person name="Araki T."/>
            <person name="Arteaga-Vazquez M.A."/>
            <person name="Balasubrmanian S."/>
            <person name="Bauer D."/>
            <person name="Boehm C.R."/>
            <person name="Briginshaw L."/>
            <person name="Caballero-Perez J."/>
            <person name="Catarino B."/>
            <person name="Chen F."/>
            <person name="Chiyoda S."/>
            <person name="Chovatia M."/>
            <person name="Davies K.M."/>
            <person name="Delmans M."/>
            <person name="Demura T."/>
            <person name="Dierschke T."/>
            <person name="Dolan L."/>
            <person name="Dorantes-Acosta A.E."/>
            <person name="Eklund D.M."/>
            <person name="Florent S.N."/>
            <person name="Flores-Sandoval E."/>
            <person name="Fujiyama A."/>
            <person name="Fukuzawa H."/>
            <person name="Galik B."/>
            <person name="Grimanelli D."/>
            <person name="Grimwood J."/>
            <person name="Grossniklaus U."/>
            <person name="Hamada T."/>
            <person name="Haseloff J."/>
            <person name="Hetherington A.J."/>
            <person name="Higo A."/>
            <person name="Hirakawa Y."/>
            <person name="Hundley H.N."/>
            <person name="Ikeda Y."/>
            <person name="Inoue K."/>
            <person name="Inoue S."/>
            <person name="Ishida S."/>
            <person name="Jia Q."/>
            <person name="Kakita M."/>
            <person name="Kanazawa T."/>
            <person name="Kawai Y."/>
            <person name="Kawashima T."/>
            <person name="Kennedy M."/>
            <person name="Kinose K."/>
            <person name="Kinoshita T."/>
            <person name="Kohara Y."/>
            <person name="Koide E."/>
            <person name="Komatsu K."/>
            <person name="Kopischke S."/>
            <person name="Kubo M."/>
            <person name="Kyozuka J."/>
            <person name="Lagercrantz U."/>
            <person name="Lin S.S."/>
            <person name="Lindquist E."/>
            <person name="Lipzen A.M."/>
            <person name="Lu C."/>
            <person name="Luna E.D."/>
            <person name="Martienssen R.A."/>
            <person name="Minamino N."/>
            <person name="Mizutani M."/>
            <person name="Mizutani M."/>
            <person name="Mochizuki N."/>
            <person name="Monte I."/>
            <person name="Mosher R."/>
            <person name="Nagasaki H."/>
            <person name="Nakagami H."/>
            <person name="Naramoto S."/>
            <person name="Nishitani K."/>
            <person name="Ohtani M."/>
            <person name="Okamoto T."/>
            <person name="Okumura M."/>
            <person name="Phillips J."/>
            <person name="Pollak B."/>
            <person name="Reinders A."/>
            <person name="Roevekamp M."/>
            <person name="Sano R."/>
            <person name="Sawa S."/>
            <person name="Schmid M.W."/>
            <person name="Shirakawa M."/>
            <person name="Solano R."/>
            <person name="Spunde A."/>
            <person name="Suetsugu N."/>
            <person name="Sugano S."/>
            <person name="Sugiyama A."/>
            <person name="Sun R."/>
            <person name="Suzuki Y."/>
            <person name="Takenaka M."/>
            <person name="Takezawa D."/>
            <person name="Tomogane H."/>
            <person name="Tsuzuki M."/>
            <person name="Ueda T."/>
            <person name="Umeda M."/>
            <person name="Ward J.M."/>
            <person name="Watanabe Y."/>
            <person name="Yazaki K."/>
            <person name="Yokoyama R."/>
            <person name="Yoshitake Y."/>
            <person name="Yotsui I."/>
            <person name="Zachgo S."/>
            <person name="Schmutz J."/>
        </authorList>
    </citation>
    <scope>NUCLEOTIDE SEQUENCE [LARGE SCALE GENOMIC DNA]</scope>
    <source>
        <strain evidence="2">Tak-1</strain>
    </source>
</reference>
<dbReference type="EMBL" id="KZ772756">
    <property type="protein sequence ID" value="PTQ33993.1"/>
    <property type="molecule type" value="Genomic_DNA"/>
</dbReference>
<evidence type="ECO:0000256" key="1">
    <source>
        <dbReference type="SAM" id="MobiDB-lite"/>
    </source>
</evidence>
<dbReference type="EMBL" id="KZ772756">
    <property type="protein sequence ID" value="PTQ33985.1"/>
    <property type="molecule type" value="Genomic_DNA"/>
</dbReference>
<evidence type="ECO:0000313" key="2">
    <source>
        <dbReference type="EMBL" id="PTQ33992.1"/>
    </source>
</evidence>
<dbReference type="OrthoDB" id="2018517at2759"/>
<dbReference type="Gramene" id="Mp5g18160.2">
    <property type="protein sequence ID" value="Mp5g18160.2.cds"/>
    <property type="gene ID" value="Mp5g18160"/>
</dbReference>
<dbReference type="EMBL" id="KZ772756">
    <property type="protein sequence ID" value="PTQ33991.1"/>
    <property type="molecule type" value="Genomic_DNA"/>
</dbReference>
<dbReference type="EMBL" id="KZ772756">
    <property type="protein sequence ID" value="PTQ33998.1"/>
    <property type="molecule type" value="Genomic_DNA"/>
</dbReference>
<dbReference type="EMBL" id="KZ772756">
    <property type="protein sequence ID" value="PTQ33988.1"/>
    <property type="molecule type" value="Genomic_DNA"/>
</dbReference>
<protein>
    <submittedName>
        <fullName evidence="2">Uncharacterized protein</fullName>
    </submittedName>
</protein>
<sequence>MASRLRRGQKVGSQWAAFLQSHRRPTAKTQSQRPRVPKNLSVEIPESKEFYDTPTLKVGVGMVAVAIIAKLTMMYDESQEEERVERKAREMVELQANQPKVISRELWDHLQQLPPRTPFESRIARDNARIRTGDPLSMEDVKDWATDVITDALARKEDSLQR</sequence>
<dbReference type="EMBL" id="KZ772756">
    <property type="protein sequence ID" value="PTQ33996.1"/>
    <property type="molecule type" value="Genomic_DNA"/>
</dbReference>
<dbReference type="EMBL" id="KZ772756">
    <property type="protein sequence ID" value="PTQ33987.1"/>
    <property type="molecule type" value="Genomic_DNA"/>
</dbReference>